<organism evidence="2 3">
    <name type="scientific">Trypanosoma vivax (strain Y486)</name>
    <dbReference type="NCBI Taxonomy" id="1055687"/>
    <lineage>
        <taxon>Eukaryota</taxon>
        <taxon>Discoba</taxon>
        <taxon>Euglenozoa</taxon>
        <taxon>Kinetoplastea</taxon>
        <taxon>Metakinetoplastina</taxon>
        <taxon>Trypanosomatida</taxon>
        <taxon>Trypanosomatidae</taxon>
        <taxon>Trypanosoma</taxon>
        <taxon>Duttonella</taxon>
    </lineage>
</organism>
<accession>F9WQI4</accession>
<evidence type="ECO:0000313" key="3">
    <source>
        <dbReference type="Proteomes" id="UP000009027"/>
    </source>
</evidence>
<feature type="chain" id="PRO_5003390707" evidence="1">
    <location>
        <begin position="25"/>
        <end position="296"/>
    </location>
</feature>
<gene>
    <name evidence="2" type="ORF">TvY486_0025310</name>
</gene>
<reference evidence="2 3" key="1">
    <citation type="journal article" date="2012" name="Proc. Natl. Acad. Sci. U.S.A.">
        <title>Antigenic diversity is generated by distinct evolutionary mechanisms in African trypanosome species.</title>
        <authorList>
            <person name="Jackson A.P."/>
            <person name="Berry A."/>
            <person name="Aslett M."/>
            <person name="Allison H.C."/>
            <person name="Burton P."/>
            <person name="Vavrova-Anderson J."/>
            <person name="Brown R."/>
            <person name="Browne H."/>
            <person name="Corton N."/>
            <person name="Hauser H."/>
            <person name="Gamble J."/>
            <person name="Gilderthorp R."/>
            <person name="Marcello L."/>
            <person name="McQuillan J."/>
            <person name="Otto T.D."/>
            <person name="Quail M.A."/>
            <person name="Sanders M.J."/>
            <person name="van Tonder A."/>
            <person name="Ginger M.L."/>
            <person name="Field M.C."/>
            <person name="Barry J.D."/>
            <person name="Hertz-Fowler C."/>
            <person name="Berriman M."/>
        </authorList>
    </citation>
    <scope>NUCLEOTIDE SEQUENCE</scope>
    <source>
        <strain evidence="2 3">Y486</strain>
    </source>
</reference>
<evidence type="ECO:0000256" key="1">
    <source>
        <dbReference type="SAM" id="SignalP"/>
    </source>
</evidence>
<keyword evidence="1" id="KW-0732">Signal</keyword>
<sequence>MRTASMRTTLVGVFLAVTLSSTGPDIFVRCAARGRPGGALLVEGGAQLICDLSGALKKVRHYAENFYKNHGSSCLRDLVQHVKNSADTLTNQIDAFVDKFEKGNEGGAVCLAEINARHHEAPSTKGDARLSGCYEDWRGIDGFTRDVEKELNETIKMFYGVADRESWKNGVSSVFGTNARGPGCPLTLHEASMGAGCKGKLHQYGTTYGGLWEIKGVDYERCDEYDCSCTGHYSPEPRIYWIGDDDNDYANMLKTLREDLRTLKKAEESKCTNLHMALSTHTQTQFHGNNDNEGIL</sequence>
<protein>
    <submittedName>
        <fullName evidence="2">Variant surface glycoprotein, (VSG), putative</fullName>
    </submittedName>
</protein>
<dbReference type="Proteomes" id="UP000009027">
    <property type="component" value="Unassembled WGS sequence"/>
</dbReference>
<dbReference type="AlphaFoldDB" id="F9WQI4"/>
<name>F9WQI4_TRYVY</name>
<proteinExistence type="predicted"/>
<keyword evidence="3" id="KW-1185">Reference proteome</keyword>
<dbReference type="VEuPathDB" id="TriTrypDB:TvY486_0025310"/>
<feature type="signal peptide" evidence="1">
    <location>
        <begin position="1"/>
        <end position="24"/>
    </location>
</feature>
<evidence type="ECO:0000313" key="2">
    <source>
        <dbReference type="EMBL" id="CCD19812.1"/>
    </source>
</evidence>
<dbReference type="EMBL" id="CAEX01004168">
    <property type="protein sequence ID" value="CCD19812.1"/>
    <property type="molecule type" value="Genomic_DNA"/>
</dbReference>